<dbReference type="AlphaFoldDB" id="A0A926RUY3"/>
<keyword evidence="1" id="KW-0677">Repeat</keyword>
<dbReference type="NCBIfam" id="TIGR03696">
    <property type="entry name" value="Rhs_assc_core"/>
    <property type="match status" value="1"/>
</dbReference>
<dbReference type="InterPro" id="IPR006530">
    <property type="entry name" value="YD"/>
</dbReference>
<dbReference type="InterPro" id="IPR056823">
    <property type="entry name" value="TEN-like_YD-shell"/>
</dbReference>
<protein>
    <submittedName>
        <fullName evidence="3">RHS repeat-associated core domain-containing protein</fullName>
    </submittedName>
</protein>
<feature type="domain" description="Teneurin-like YD-shell" evidence="2">
    <location>
        <begin position="308"/>
        <end position="438"/>
    </location>
</feature>
<dbReference type="NCBIfam" id="TIGR01643">
    <property type="entry name" value="YD_repeat_2x"/>
    <property type="match status" value="4"/>
</dbReference>
<feature type="domain" description="Teneurin-like YD-shell" evidence="2">
    <location>
        <begin position="102"/>
        <end position="241"/>
    </location>
</feature>
<dbReference type="EMBL" id="JACXAH010000028">
    <property type="protein sequence ID" value="MBD1373558.1"/>
    <property type="molecule type" value="Genomic_DNA"/>
</dbReference>
<dbReference type="Proteomes" id="UP000661691">
    <property type="component" value="Unassembled WGS sequence"/>
</dbReference>
<evidence type="ECO:0000256" key="1">
    <source>
        <dbReference type="ARBA" id="ARBA00022737"/>
    </source>
</evidence>
<accession>A0A926RUY3</accession>
<organism evidence="3 4">
    <name type="scientific">Polycladospora coralii</name>
    <dbReference type="NCBI Taxonomy" id="2771432"/>
    <lineage>
        <taxon>Bacteria</taxon>
        <taxon>Bacillati</taxon>
        <taxon>Bacillota</taxon>
        <taxon>Bacilli</taxon>
        <taxon>Bacillales</taxon>
        <taxon>Thermoactinomycetaceae</taxon>
        <taxon>Polycladospora</taxon>
    </lineage>
</organism>
<reference evidence="3" key="1">
    <citation type="submission" date="2020-09" db="EMBL/GenBank/DDBJ databases">
        <title>A novel bacterium of genus Hazenella, isolated from South China Sea.</title>
        <authorList>
            <person name="Huang H."/>
            <person name="Mo K."/>
            <person name="Hu Y."/>
        </authorList>
    </citation>
    <scope>NUCLEOTIDE SEQUENCE</scope>
    <source>
        <strain evidence="3">IB182357</strain>
    </source>
</reference>
<dbReference type="InterPro" id="IPR050708">
    <property type="entry name" value="T6SS_VgrG/RHS"/>
</dbReference>
<comment type="caution">
    <text evidence="3">The sequence shown here is derived from an EMBL/GenBank/DDBJ whole genome shotgun (WGS) entry which is preliminary data.</text>
</comment>
<keyword evidence="4" id="KW-1185">Reference proteome</keyword>
<evidence type="ECO:0000313" key="4">
    <source>
        <dbReference type="Proteomes" id="UP000661691"/>
    </source>
</evidence>
<dbReference type="PANTHER" id="PTHR32305:SF17">
    <property type="entry name" value="TRNA NUCLEASE WAPA"/>
    <property type="match status" value="1"/>
</dbReference>
<dbReference type="Pfam" id="PF25023">
    <property type="entry name" value="TEN_YD-shell"/>
    <property type="match status" value="2"/>
</dbReference>
<sequence length="474" mass="54059">MPTIFDRPNNVIVDIVHASSSVLYIIFTPIYRVTNTGINQPYIKDNYNTYSKRYRREIVALSTPKKQGVRSNTHFHLLHFNGEDSRSQTLKTVAGYGSSTAYAYDKNGNVTVRKYTTGNTSLSHGYEYDAQNQLTSITADGVKQAWFTYDETDQIASRKTGDSTSTVNQYNGAGDPVSQLIIDKNGNLLDQFKYTYDTKGNITQVVSKAGTTSYVYDELEQLTKEQRPDGTTYAYTFDTVGNRLTRTETKGGISSTTTYTYDAENRLLAVKDQDGKEIASYTYRADGMRKTKTTASGTITFHYDENKNVTHETGAKNQVLASYTFNSIQPVSMTLNEQAYAYQLNVRGDVVALTNASGSIVATYDYDTYGNLVSETGYVENPYNYARYRYDKETELYFLQSRYYNPKYGRFLTRDTFLGFEKEPLSLNKYSYTHNKPVMNIDPDGHISWRFFYYLYKGYRQVRDGLADILWGLY</sequence>
<dbReference type="PANTHER" id="PTHR32305">
    <property type="match status" value="1"/>
</dbReference>
<name>A0A926RUY3_9BACL</name>
<dbReference type="RefSeq" id="WP_191141100.1">
    <property type="nucleotide sequence ID" value="NZ_JACXAG020000013.1"/>
</dbReference>
<gene>
    <name evidence="3" type="ORF">IC620_14510</name>
</gene>
<evidence type="ECO:0000259" key="2">
    <source>
        <dbReference type="Pfam" id="PF25023"/>
    </source>
</evidence>
<evidence type="ECO:0000313" key="3">
    <source>
        <dbReference type="EMBL" id="MBD1373558.1"/>
    </source>
</evidence>
<proteinExistence type="predicted"/>
<dbReference type="InterPro" id="IPR022385">
    <property type="entry name" value="Rhs_assc_core"/>
</dbReference>
<dbReference type="Gene3D" id="2.180.10.10">
    <property type="entry name" value="RHS repeat-associated core"/>
    <property type="match status" value="2"/>
</dbReference>